<accession>A0A2S9JB29</accession>
<protein>
    <recommendedName>
        <fullName evidence="1">ISXO2-like transposase domain-containing protein</fullName>
    </recommendedName>
</protein>
<dbReference type="Proteomes" id="UP000238563">
    <property type="component" value="Unassembled WGS sequence"/>
</dbReference>
<sequence length="142" mass="16334">MRTTGSRAGHAHAAVINNLSEAEADRVLSNTIDQNSHLMSDARQGFISIGTAFSAHDTVNHSQREYARGPVHPNSAEGYNDRVRRTISGMFHHIRPPHANLYLSEISFRWSQRVVATQARRRTPKDMKQFERFGYEFHRRYN</sequence>
<comment type="caution">
    <text evidence="2">The sequence shown here is derived from an EMBL/GenBank/DDBJ whole genome shotgun (WGS) entry which is preliminary data.</text>
</comment>
<name>A0A2S9JB29_9HYPH</name>
<gene>
    <name evidence="2" type="ORF">C5750_24055</name>
</gene>
<dbReference type="InterPro" id="IPR024445">
    <property type="entry name" value="Tnp_ISXO2-like"/>
</dbReference>
<keyword evidence="3" id="KW-1185">Reference proteome</keyword>
<dbReference type="SMART" id="SM01126">
    <property type="entry name" value="DDE_Tnp_IS1595"/>
    <property type="match status" value="1"/>
</dbReference>
<dbReference type="OrthoDB" id="271821at2"/>
<evidence type="ECO:0000313" key="2">
    <source>
        <dbReference type="EMBL" id="PRD49902.1"/>
    </source>
</evidence>
<dbReference type="Pfam" id="PF12762">
    <property type="entry name" value="DDE_Tnp_IS1595"/>
    <property type="match status" value="1"/>
</dbReference>
<evidence type="ECO:0000313" key="3">
    <source>
        <dbReference type="Proteomes" id="UP000238563"/>
    </source>
</evidence>
<dbReference type="EMBL" id="PVBT01000009">
    <property type="protein sequence ID" value="PRD49902.1"/>
    <property type="molecule type" value="Genomic_DNA"/>
</dbReference>
<feature type="domain" description="ISXO2-like transposase" evidence="1">
    <location>
        <begin position="2"/>
        <end position="111"/>
    </location>
</feature>
<reference evidence="2 3" key="1">
    <citation type="submission" date="2018-02" db="EMBL/GenBank/DDBJ databases">
        <title>The draft genome of Phyllobacterium myrsinacearum DSM5892.</title>
        <authorList>
            <person name="Li L."/>
            <person name="Liu L."/>
            <person name="Zhang X."/>
            <person name="Wang T."/>
        </authorList>
    </citation>
    <scope>NUCLEOTIDE SEQUENCE [LARGE SCALE GENOMIC DNA]</scope>
    <source>
        <strain evidence="2 3">DSM 5892</strain>
    </source>
</reference>
<proteinExistence type="predicted"/>
<dbReference type="RefSeq" id="WP_105737573.1">
    <property type="nucleotide sequence ID" value="NZ_PVBT01000009.1"/>
</dbReference>
<evidence type="ECO:0000259" key="1">
    <source>
        <dbReference type="SMART" id="SM01126"/>
    </source>
</evidence>
<dbReference type="AlphaFoldDB" id="A0A2S9JB29"/>
<organism evidence="2 3">
    <name type="scientific">Phyllobacterium myrsinacearum</name>
    <dbReference type="NCBI Taxonomy" id="28101"/>
    <lineage>
        <taxon>Bacteria</taxon>
        <taxon>Pseudomonadati</taxon>
        <taxon>Pseudomonadota</taxon>
        <taxon>Alphaproteobacteria</taxon>
        <taxon>Hyphomicrobiales</taxon>
        <taxon>Phyllobacteriaceae</taxon>
        <taxon>Phyllobacterium</taxon>
    </lineage>
</organism>